<evidence type="ECO:0000313" key="2">
    <source>
        <dbReference type="EMBL" id="SEP88406.1"/>
    </source>
</evidence>
<dbReference type="Proteomes" id="UP000181998">
    <property type="component" value="Unassembled WGS sequence"/>
</dbReference>
<feature type="transmembrane region" description="Helical" evidence="1">
    <location>
        <begin position="102"/>
        <end position="124"/>
    </location>
</feature>
<name>A0A1H9BHF4_9PROT</name>
<dbReference type="AlphaFoldDB" id="A0A1H9BHF4"/>
<sequence length="515" mass="57580">MQINIVSYKFTFKQANKSNKLYLFIRVSYYHVIKAFVPKGLNLLASMSVRFITQVFTVSVVYLIGSVGYQLFVRFMKWKSENIFLPHRGVNMMKTIVSFSHLFQTGIGIPRLLLWLMVFIPILIAGCSIGDKIDKLTDKVSDVAGDTVATLDNAIDALDRNSASWQSVLQDTTTKLTDEAQSTVRNEVSDLLNRSVAATGNELRCNVDFIGTRVRQALARIRARLLHQSIPPVEPALCHVVPAAVDMALDSSRRNKLEFFGYDFDTTPIKVTLHNKSGVLDVSSELDRLTHYHMTLNLGANGVPVSSASDRLTLEWQNRPISSIAVIQPATPVCREKTETYERNTYLSFTPPHTRGDKEFSGHGPEVWANARWNNEGTHVNFRLWMKAQETRSDWTTAEGERTDVYYTPPPGWRIDSIANSPESTAHYIDTDHNDDRLGGGPNGPVKEFKFRGDRSGDDAGSYTGVDVTFNPLVVKLVEVANCAPASAIKSLQIKDLIAPSTIKRLQPMMLKLKP</sequence>
<keyword evidence="1" id="KW-0812">Transmembrane</keyword>
<reference evidence="2 3" key="1">
    <citation type="submission" date="2016-10" db="EMBL/GenBank/DDBJ databases">
        <authorList>
            <person name="de Groot N.N."/>
        </authorList>
    </citation>
    <scope>NUCLEOTIDE SEQUENCE [LARGE SCALE GENOMIC DNA]</scope>
    <source>
        <strain evidence="2 3">Nm9</strain>
    </source>
</reference>
<evidence type="ECO:0000256" key="1">
    <source>
        <dbReference type="SAM" id="Phobius"/>
    </source>
</evidence>
<evidence type="ECO:0000313" key="3">
    <source>
        <dbReference type="Proteomes" id="UP000181998"/>
    </source>
</evidence>
<keyword evidence="1" id="KW-0472">Membrane</keyword>
<keyword evidence="1" id="KW-1133">Transmembrane helix</keyword>
<dbReference type="EMBL" id="FOFX01000008">
    <property type="protein sequence ID" value="SEP88406.1"/>
    <property type="molecule type" value="Genomic_DNA"/>
</dbReference>
<feature type="transmembrane region" description="Helical" evidence="1">
    <location>
        <begin position="49"/>
        <end position="72"/>
    </location>
</feature>
<accession>A0A1H9BHF4</accession>
<proteinExistence type="predicted"/>
<feature type="transmembrane region" description="Helical" evidence="1">
    <location>
        <begin position="21"/>
        <end position="37"/>
    </location>
</feature>
<gene>
    <name evidence="2" type="ORF">SAMN05421510_100819</name>
</gene>
<protein>
    <submittedName>
        <fullName evidence="2">Uncharacterized protein</fullName>
    </submittedName>
</protein>
<organism evidence="2 3">
    <name type="scientific">Nitrosomonas ureae</name>
    <dbReference type="NCBI Taxonomy" id="44577"/>
    <lineage>
        <taxon>Bacteria</taxon>
        <taxon>Pseudomonadati</taxon>
        <taxon>Pseudomonadota</taxon>
        <taxon>Betaproteobacteria</taxon>
        <taxon>Nitrosomonadales</taxon>
        <taxon>Nitrosomonadaceae</taxon>
        <taxon>Nitrosomonas</taxon>
    </lineage>
</organism>